<dbReference type="OrthoDB" id="24948at10239"/>
<reference evidence="1 2" key="7">
    <citation type="journal article" date="1999" name="Virus Res.">
        <title>Identification, sequence analysis and phylogeny of the lef-2 gene of Helicoverpa armigera single-nucleocapsid baculovirus.</title>
        <authorList>
            <person name="Chen X."/>
            <person name="IJkel W.F."/>
            <person name="Dominy C."/>
            <person name="de Andrade Zanotto P.M."/>
            <person name="Hashimoto Y."/>
            <person name="Faktor O."/>
            <person name="Hayakawa T."/>
            <person name="Wang C."/>
            <person name="Prekumar A."/>
            <person name="Mathavan S."/>
            <person name="Krell P.J."/>
            <person name="Hu Z."/>
            <person name="Vlak J.M."/>
        </authorList>
    </citation>
    <scope>NUCLEOTIDE SEQUENCE [LARGE SCALE GENOMIC DNA]</scope>
</reference>
<dbReference type="RefSeq" id="NP_037888.1">
    <property type="nucleotide sequence ID" value="NC_002169.1"/>
</dbReference>
<reference evidence="1 2" key="3">
    <citation type="journal article" date="1997" name="J. Gen. Virol.">
        <title>Baculoviruses contain a gene for the large subunit of ribonucleotide reductase.</title>
        <authorList>
            <person name="van Strien E.A."/>
            <person name="Faktor O."/>
            <person name="Hu Z.H."/>
            <person name="Zuidema D."/>
            <person name="Goldbach R.W."/>
            <person name="Vlak J.M."/>
        </authorList>
    </citation>
    <scope>NUCLEOTIDE SEQUENCE [LARGE SCALE GENOMIC DNA]</scope>
</reference>
<organismHost>
    <name type="scientific">Lepidoptera</name>
    <name type="common">moths &amp; butterflies</name>
    <dbReference type="NCBI Taxonomy" id="7088"/>
</organismHost>
<evidence type="ECO:0000313" key="2">
    <source>
        <dbReference type="Proteomes" id="UP000203151"/>
    </source>
</evidence>
<sequence length="136" mass="16347">MRPMTFKICIKWQFLVKYTQKPSRHQIISHLMRFNLSKSQYRNIATTTTTMPTYGKATSYTDAAKKSYMEAAKRSKDESLRQKLNQILQTKKQLSIQMQHWERIKRITKDPQEVANIDEKLFRMRMEFLKFSTNNF</sequence>
<organism evidence="1 2">
    <name type="scientific">Spodoptera exigua nuclear polyhedrosis virus (strain US)</name>
    <name type="common">SeMNPV</name>
    <dbReference type="NCBI Taxonomy" id="31506"/>
    <lineage>
        <taxon>Viruses</taxon>
        <taxon>Viruses incertae sedis</taxon>
        <taxon>Naldaviricetes</taxon>
        <taxon>Lefavirales</taxon>
        <taxon>Baculoviridae</taxon>
        <taxon>Alphabaculovirus</taxon>
        <taxon>Spodoptera exigua multiple nucleopolyhedrovirus</taxon>
    </lineage>
</organism>
<dbReference type="GeneID" id="2715743"/>
<protein>
    <submittedName>
        <fullName evidence="1">ORF128</fullName>
    </submittedName>
</protein>
<reference evidence="1 2" key="6">
    <citation type="journal article" date="1999" name="J. Gen. Virol.">
        <title>Sequence and organization of the Spodoptera exigua multicapsid nucleopolyhedrovirus genome.</title>
        <authorList>
            <person name="IJkel W.F."/>
            <person name="van Strien E.A."/>
            <person name="Heldens J.G."/>
            <person name="Broer R."/>
            <person name="Zuidema D."/>
            <person name="Goldbach R.W."/>
            <person name="Vlak J.M."/>
        </authorList>
    </citation>
    <scope>NUCLEOTIDE SEQUENCE [LARGE SCALE GENOMIC DNA]</scope>
</reference>
<dbReference type="Pfam" id="PF06034">
    <property type="entry name" value="DUF919"/>
    <property type="match status" value="1"/>
</dbReference>
<evidence type="ECO:0000313" key="1">
    <source>
        <dbReference type="EMBL" id="AAF33657.1"/>
    </source>
</evidence>
<reference evidence="1 2" key="1">
    <citation type="journal article" date="1992" name="J. Gen. Virol.">
        <title>Nucleotide sequence and transcriptional analysis of the polyhedrin gene of Spodoptera exigua nuclear polyhedrosis virus.</title>
        <authorList>
            <person name="van Strien E.A."/>
            <person name="Zuidema D."/>
            <person name="Goldbach R.W."/>
            <person name="Vlak J.M."/>
        </authorList>
    </citation>
    <scope>NUCLEOTIDE SEQUENCE [LARGE SCALE GENOMIC DNA]</scope>
</reference>
<dbReference type="Proteomes" id="UP000203151">
    <property type="component" value="Segment"/>
</dbReference>
<reference evidence="1 2" key="5">
    <citation type="journal article" date="1998" name="J. Gen. Virol.">
        <title>Specificity of multiple homologous genomic regions in Spodoptera exigua nucleopolyhedrovirus DNA replication.</title>
        <authorList>
            <person name="Broer R."/>
            <person name="Heldens J.G."/>
            <person name="van Strien E.A."/>
            <person name="Zuidema D."/>
            <person name="Vlak J.M."/>
        </authorList>
    </citation>
    <scope>NUCLEOTIDE SEQUENCE [LARGE SCALE GENOMIC DNA]</scope>
</reference>
<proteinExistence type="predicted"/>
<dbReference type="EMBL" id="AF169823">
    <property type="protein sequence ID" value="AAF33657.1"/>
    <property type="molecule type" value="Genomic_DNA"/>
</dbReference>
<dbReference type="KEGG" id="vg:2715743"/>
<name>Q9J812_NPVSE</name>
<reference evidence="1 2" key="2">
    <citation type="journal article" date="1993" name="J. Gen. Virol.">
        <title>Nucleotide sequence and transcriptional analysis of the p10 gene of Spodoptera exigua nuclear polyhedrosis virus.</title>
        <authorList>
            <person name="Zuidema D."/>
            <person name="van Oers M.M."/>
            <person name="van Strien E.A."/>
            <person name="Caballero P.C."/>
            <person name="Klok E.J."/>
            <person name="Goldbach R.W."/>
            <person name="Vlak J.M."/>
        </authorList>
    </citation>
    <scope>NUCLEOTIDE SEQUENCE [LARGE SCALE GENOMIC DNA]</scope>
</reference>
<reference evidence="1 2" key="4">
    <citation type="journal article" date="1997" name="J. Gen. Virol.">
        <title>Characterization of a putative Spodoptera exigua multicapsid nucleopolyhedrovirus helicase gene.</title>
        <authorList>
            <person name="Heldens J.G."/>
            <person name="Liu Y."/>
            <person name="Zuidema D."/>
            <person name="Goldbach R.W."/>
            <person name="Vlak J.M."/>
        </authorList>
    </citation>
    <scope>NUCLEOTIDE SEQUENCE [LARGE SCALE GENOMIC DNA]</scope>
</reference>
<accession>Q9J812</accession>
<keyword evidence="2" id="KW-1185">Reference proteome</keyword>
<dbReference type="InterPro" id="IPR009265">
    <property type="entry name" value="AcMNPV_Orf29"/>
</dbReference>